<sequence length="197" mass="22442">MIKPRIILASSSPRRIDILKEYKINFISKEHKIINEPEYSSGTEPCEFVKNIALDKAKSIENYYPDDFIIGSDTIVMFNALNSFLASLGKPTDARNAFNMINMLSGNIHNVYTGIALINKNRQIYESSYDKTEVKIKNLSYEEIYNYINQCKPFDKAGAYGIQDSKGIVESYSGSYKNVEGLCIENLIPLLKKYHLI</sequence>
<organism evidence="4 5">
    <name type="scientific">Candidatus Acididesulfobacter diazotrophicus</name>
    <dbReference type="NCBI Taxonomy" id="2597226"/>
    <lineage>
        <taxon>Bacteria</taxon>
        <taxon>Deltaproteobacteria</taxon>
        <taxon>Candidatus Acidulodesulfobacterales</taxon>
        <taxon>Candidatus Acididesulfobacter</taxon>
    </lineage>
</organism>
<feature type="active site" description="Proton acceptor" evidence="3">
    <location>
        <position position="73"/>
    </location>
</feature>
<proteinExistence type="inferred from homology"/>
<dbReference type="GO" id="GO:0036218">
    <property type="term" value="F:dTTP diphosphatase activity"/>
    <property type="evidence" value="ECO:0007669"/>
    <property type="project" value="RHEA"/>
</dbReference>
<feature type="site" description="Important for substrate specificity" evidence="3">
    <location>
        <position position="163"/>
    </location>
</feature>
<protein>
    <recommendedName>
        <fullName evidence="3">dTTP/UTP pyrophosphatase</fullName>
        <shortName evidence="3">dTTPase/UTPase</shortName>
        <ecNumber evidence="3">3.6.1.9</ecNumber>
    </recommendedName>
    <alternativeName>
        <fullName evidence="3">Nucleoside triphosphate pyrophosphatase</fullName>
    </alternativeName>
    <alternativeName>
        <fullName evidence="3">Nucleotide pyrophosphatase</fullName>
        <shortName evidence="3">Nucleotide PPase</shortName>
    </alternativeName>
</protein>
<comment type="function">
    <text evidence="3">Nucleoside triphosphate pyrophosphatase that hydrolyzes dTTP and UTP. May have a dual role in cell division arrest and in preventing the incorporation of modified nucleotides into cellular nucleic acids.</text>
</comment>
<evidence type="ECO:0000313" key="5">
    <source>
        <dbReference type="Proteomes" id="UP000319296"/>
    </source>
</evidence>
<dbReference type="NCBIfam" id="TIGR00172">
    <property type="entry name" value="maf"/>
    <property type="match status" value="1"/>
</dbReference>
<comment type="catalytic activity">
    <reaction evidence="3">
        <text>UTP + H2O = UMP + diphosphate + H(+)</text>
        <dbReference type="Rhea" id="RHEA:29395"/>
        <dbReference type="ChEBI" id="CHEBI:15377"/>
        <dbReference type="ChEBI" id="CHEBI:15378"/>
        <dbReference type="ChEBI" id="CHEBI:33019"/>
        <dbReference type="ChEBI" id="CHEBI:46398"/>
        <dbReference type="ChEBI" id="CHEBI:57865"/>
        <dbReference type="EC" id="3.6.1.9"/>
    </reaction>
</comment>
<dbReference type="EC" id="3.6.1.9" evidence="3"/>
<dbReference type="PANTHER" id="PTHR43213:SF5">
    <property type="entry name" value="BIFUNCTIONAL DTTP_UTP PYROPHOSPHATASE_METHYLTRANSFERASE PROTEIN-RELATED"/>
    <property type="match status" value="1"/>
</dbReference>
<dbReference type="GO" id="GO:0036221">
    <property type="term" value="F:UTP diphosphatase activity"/>
    <property type="evidence" value="ECO:0007669"/>
    <property type="project" value="RHEA"/>
</dbReference>
<evidence type="ECO:0000256" key="1">
    <source>
        <dbReference type="ARBA" id="ARBA00001968"/>
    </source>
</evidence>
<dbReference type="PANTHER" id="PTHR43213">
    <property type="entry name" value="BIFUNCTIONAL DTTP/UTP PYROPHOSPHATASE/METHYLTRANSFERASE PROTEIN-RELATED"/>
    <property type="match status" value="1"/>
</dbReference>
<feature type="site" description="Important for substrate specificity" evidence="3">
    <location>
        <position position="14"/>
    </location>
</feature>
<dbReference type="HAMAP" id="MF_00528">
    <property type="entry name" value="Maf"/>
    <property type="match status" value="1"/>
</dbReference>
<keyword evidence="3" id="KW-0963">Cytoplasm</keyword>
<dbReference type="GO" id="GO:0009117">
    <property type="term" value="P:nucleotide metabolic process"/>
    <property type="evidence" value="ECO:0007669"/>
    <property type="project" value="UniProtKB-KW"/>
</dbReference>
<dbReference type="InterPro" id="IPR003697">
    <property type="entry name" value="Maf-like"/>
</dbReference>
<feature type="site" description="Important for substrate specificity" evidence="3">
    <location>
        <position position="74"/>
    </location>
</feature>
<accession>A0A519BPZ1</accession>
<dbReference type="EMBL" id="SGBB01000001">
    <property type="protein sequence ID" value="RZD19330.1"/>
    <property type="molecule type" value="Genomic_DNA"/>
</dbReference>
<keyword evidence="2 3" id="KW-0378">Hydrolase</keyword>
<dbReference type="GO" id="GO:0005737">
    <property type="term" value="C:cytoplasm"/>
    <property type="evidence" value="ECO:0007669"/>
    <property type="project" value="UniProtKB-SubCell"/>
</dbReference>
<keyword evidence="3" id="KW-0546">Nucleotide metabolism</keyword>
<evidence type="ECO:0000256" key="2">
    <source>
        <dbReference type="ARBA" id="ARBA00022801"/>
    </source>
</evidence>
<name>A0A519BPZ1_9DELT</name>
<comment type="subcellular location">
    <subcellularLocation>
        <location evidence="3">Cytoplasm</location>
    </subcellularLocation>
</comment>
<evidence type="ECO:0000313" key="4">
    <source>
        <dbReference type="EMBL" id="RZD19330.1"/>
    </source>
</evidence>
<dbReference type="PIRSF" id="PIRSF006305">
    <property type="entry name" value="Maf"/>
    <property type="match status" value="1"/>
</dbReference>
<comment type="caution">
    <text evidence="3">Lacks conserved residue(s) required for the propagation of feature annotation.</text>
</comment>
<dbReference type="InterPro" id="IPR029001">
    <property type="entry name" value="ITPase-like_fam"/>
</dbReference>
<comment type="catalytic activity">
    <reaction evidence="3">
        <text>dTTP + H2O = dTMP + diphosphate + H(+)</text>
        <dbReference type="Rhea" id="RHEA:28534"/>
        <dbReference type="ChEBI" id="CHEBI:15377"/>
        <dbReference type="ChEBI" id="CHEBI:15378"/>
        <dbReference type="ChEBI" id="CHEBI:33019"/>
        <dbReference type="ChEBI" id="CHEBI:37568"/>
        <dbReference type="ChEBI" id="CHEBI:63528"/>
        <dbReference type="EC" id="3.6.1.9"/>
    </reaction>
</comment>
<reference evidence="4 5" key="1">
    <citation type="journal article" date="2019" name="ISME J.">
        <title>Insights into ecological role of a new deltaproteobacterial order Candidatus Acidulodesulfobacterales by metagenomics and metatranscriptomics.</title>
        <authorList>
            <person name="Tan S."/>
            <person name="Liu J."/>
            <person name="Fang Y."/>
            <person name="Hedlund B.P."/>
            <person name="Lian Z.H."/>
            <person name="Huang L.Y."/>
            <person name="Li J.T."/>
            <person name="Huang L.N."/>
            <person name="Li W.J."/>
            <person name="Jiang H.C."/>
            <person name="Dong H.L."/>
            <person name="Shu W.S."/>
        </authorList>
    </citation>
    <scope>NUCLEOTIDE SEQUENCE [LARGE SCALE GENOMIC DNA]</scope>
    <source>
        <strain evidence="4">AP1</strain>
    </source>
</reference>
<dbReference type="Proteomes" id="UP000319296">
    <property type="component" value="Unassembled WGS sequence"/>
</dbReference>
<comment type="caution">
    <text evidence="4">The sequence shown here is derived from an EMBL/GenBank/DDBJ whole genome shotgun (WGS) entry which is preliminary data.</text>
</comment>
<dbReference type="Pfam" id="PF02545">
    <property type="entry name" value="Maf"/>
    <property type="match status" value="1"/>
</dbReference>
<dbReference type="Gene3D" id="3.90.950.10">
    <property type="match status" value="1"/>
</dbReference>
<dbReference type="AlphaFoldDB" id="A0A519BPZ1"/>
<comment type="cofactor">
    <cofactor evidence="1 3">
        <name>a divalent metal cation</name>
        <dbReference type="ChEBI" id="CHEBI:60240"/>
    </cofactor>
</comment>
<comment type="similarity">
    <text evidence="3">Belongs to the Maf family. YhdE subfamily.</text>
</comment>
<dbReference type="SUPFAM" id="SSF52972">
    <property type="entry name" value="ITPase-like"/>
    <property type="match status" value="1"/>
</dbReference>
<gene>
    <name evidence="4" type="primary">maf</name>
    <name evidence="4" type="ORF">EVG15_00115</name>
</gene>
<evidence type="ECO:0000256" key="3">
    <source>
        <dbReference type="HAMAP-Rule" id="MF_00528"/>
    </source>
</evidence>